<dbReference type="STRING" id="234267.Acid_4398"/>
<proteinExistence type="predicted"/>
<protein>
    <submittedName>
        <fullName evidence="5">Dienelactone hydrolase</fullName>
    </submittedName>
</protein>
<feature type="chain" id="PRO_5004162689" evidence="3">
    <location>
        <begin position="19"/>
        <end position="275"/>
    </location>
</feature>
<dbReference type="InterPro" id="IPR050261">
    <property type="entry name" value="FrsA_esterase"/>
</dbReference>
<feature type="region of interest" description="Disordered" evidence="2">
    <location>
        <begin position="235"/>
        <end position="258"/>
    </location>
</feature>
<accession>Q01YA6</accession>
<sequence length="275" mass="29597" precursor="true">MRKLLLSLWMLAAAIGCAADVKTVHFQSEDHHTRLVGYLFEPTGHGPHAAIVLLHGRAGPYSSLAKGVYTAATLSKRHKEWGAFWAERGYYALLVDSFGPRGYPAGFPAGSYADRPAEVSEQTVRPLDAYAALAYLRAQGDVIADRIGVQGWSNGGMTVLATMSDQAPAKPSSGFRAALAEYPGCAMDAVKGEYHSYAPILLLIAADDEEVSPKRCEQFAKRAVGAGSPLESHVYPGAAHNYDDPGAKKQSVPANRQATEDTFRRAGAFFARQLQ</sequence>
<name>Q01YA6_SOLUE</name>
<dbReference type="InterPro" id="IPR029058">
    <property type="entry name" value="AB_hydrolase_fold"/>
</dbReference>
<gene>
    <name evidence="5" type="ordered locus">Acid_4398</name>
</gene>
<evidence type="ECO:0000256" key="3">
    <source>
        <dbReference type="SAM" id="SignalP"/>
    </source>
</evidence>
<dbReference type="GO" id="GO:0052689">
    <property type="term" value="F:carboxylic ester hydrolase activity"/>
    <property type="evidence" value="ECO:0007669"/>
    <property type="project" value="UniProtKB-ARBA"/>
</dbReference>
<feature type="signal peptide" evidence="3">
    <location>
        <begin position="1"/>
        <end position="18"/>
    </location>
</feature>
<keyword evidence="1 5" id="KW-0378">Hydrolase</keyword>
<dbReference type="InParanoid" id="Q01YA6"/>
<dbReference type="SUPFAM" id="SSF53474">
    <property type="entry name" value="alpha/beta-Hydrolases"/>
    <property type="match status" value="1"/>
</dbReference>
<dbReference type="KEGG" id="sus:Acid_4398"/>
<dbReference type="PANTHER" id="PTHR22946">
    <property type="entry name" value="DIENELACTONE HYDROLASE DOMAIN-CONTAINING PROTEIN-RELATED"/>
    <property type="match status" value="1"/>
</dbReference>
<dbReference type="ESTHER" id="solus-q43s90">
    <property type="family name" value="Dienelactone_hydrolase"/>
</dbReference>
<dbReference type="Gene3D" id="3.40.50.1820">
    <property type="entry name" value="alpha/beta hydrolase"/>
    <property type="match status" value="1"/>
</dbReference>
<dbReference type="eggNOG" id="COG0412">
    <property type="taxonomic scope" value="Bacteria"/>
</dbReference>
<feature type="domain" description="Dienelactone hydrolase" evidence="4">
    <location>
        <begin position="76"/>
        <end position="272"/>
    </location>
</feature>
<keyword evidence="3" id="KW-0732">Signal</keyword>
<evidence type="ECO:0000259" key="4">
    <source>
        <dbReference type="Pfam" id="PF01738"/>
    </source>
</evidence>
<dbReference type="HOGENOM" id="CLU_064072_0_0_0"/>
<reference evidence="5" key="1">
    <citation type="submission" date="2006-10" db="EMBL/GenBank/DDBJ databases">
        <title>Complete sequence of Solibacter usitatus Ellin6076.</title>
        <authorList>
            <consortium name="US DOE Joint Genome Institute"/>
            <person name="Copeland A."/>
            <person name="Lucas S."/>
            <person name="Lapidus A."/>
            <person name="Barry K."/>
            <person name="Detter J.C."/>
            <person name="Glavina del Rio T."/>
            <person name="Hammon N."/>
            <person name="Israni S."/>
            <person name="Dalin E."/>
            <person name="Tice H."/>
            <person name="Pitluck S."/>
            <person name="Thompson L.S."/>
            <person name="Brettin T."/>
            <person name="Bruce D."/>
            <person name="Han C."/>
            <person name="Tapia R."/>
            <person name="Gilna P."/>
            <person name="Schmutz J."/>
            <person name="Larimer F."/>
            <person name="Land M."/>
            <person name="Hauser L."/>
            <person name="Kyrpides N."/>
            <person name="Mikhailova N."/>
            <person name="Janssen P.H."/>
            <person name="Kuske C.R."/>
            <person name="Richardson P."/>
        </authorList>
    </citation>
    <scope>NUCLEOTIDE SEQUENCE</scope>
    <source>
        <strain evidence="5">Ellin6076</strain>
    </source>
</reference>
<organism evidence="5">
    <name type="scientific">Solibacter usitatus (strain Ellin6076)</name>
    <dbReference type="NCBI Taxonomy" id="234267"/>
    <lineage>
        <taxon>Bacteria</taxon>
        <taxon>Pseudomonadati</taxon>
        <taxon>Acidobacteriota</taxon>
        <taxon>Terriglobia</taxon>
        <taxon>Bryobacterales</taxon>
        <taxon>Solibacteraceae</taxon>
        <taxon>Candidatus Solibacter</taxon>
    </lineage>
</organism>
<dbReference type="EMBL" id="CP000473">
    <property type="protein sequence ID" value="ABJ85359.1"/>
    <property type="molecule type" value="Genomic_DNA"/>
</dbReference>
<evidence type="ECO:0000256" key="1">
    <source>
        <dbReference type="ARBA" id="ARBA00022801"/>
    </source>
</evidence>
<dbReference type="InterPro" id="IPR002925">
    <property type="entry name" value="Dienelactn_hydro"/>
</dbReference>
<dbReference type="PANTHER" id="PTHR22946:SF9">
    <property type="entry name" value="POLYKETIDE TRANSFERASE AF380"/>
    <property type="match status" value="1"/>
</dbReference>
<evidence type="ECO:0000313" key="5">
    <source>
        <dbReference type="EMBL" id="ABJ85359.1"/>
    </source>
</evidence>
<evidence type="ECO:0000256" key="2">
    <source>
        <dbReference type="SAM" id="MobiDB-lite"/>
    </source>
</evidence>
<dbReference type="Pfam" id="PF01738">
    <property type="entry name" value="DLH"/>
    <property type="match status" value="1"/>
</dbReference>
<dbReference type="OrthoDB" id="9771666at2"/>
<dbReference type="PROSITE" id="PS51257">
    <property type="entry name" value="PROKAR_LIPOPROTEIN"/>
    <property type="match status" value="1"/>
</dbReference>
<dbReference type="AlphaFoldDB" id="Q01YA6"/>